<evidence type="ECO:0000313" key="3">
    <source>
        <dbReference type="Proteomes" id="UP000005384"/>
    </source>
</evidence>
<evidence type="ECO:0000313" key="2">
    <source>
        <dbReference type="EMBL" id="EHI57908.1"/>
    </source>
</evidence>
<feature type="region of interest" description="Disordered" evidence="1">
    <location>
        <begin position="184"/>
        <end position="333"/>
    </location>
</feature>
<feature type="compositionally biased region" description="Low complexity" evidence="1">
    <location>
        <begin position="300"/>
        <end position="313"/>
    </location>
</feature>
<dbReference type="Gene3D" id="2.160.20.110">
    <property type="match status" value="5"/>
</dbReference>
<dbReference type="Proteomes" id="UP000005384">
    <property type="component" value="Unassembled WGS sequence"/>
</dbReference>
<evidence type="ECO:0000256" key="1">
    <source>
        <dbReference type="SAM" id="MobiDB-lite"/>
    </source>
</evidence>
<dbReference type="HOGENOM" id="CLU_000217_1_0_9"/>
<gene>
    <name evidence="2" type="ORF">HMPREF9473_04150</name>
</gene>
<feature type="compositionally biased region" description="Acidic residues" evidence="1">
    <location>
        <begin position="314"/>
        <end position="325"/>
    </location>
</feature>
<proteinExistence type="predicted"/>
<comment type="caution">
    <text evidence="2">The sequence shown here is derived from an EMBL/GenBank/DDBJ whole genome shotgun (WGS) entry which is preliminary data.</text>
</comment>
<organism evidence="2 3">
    <name type="scientific">Hungatella hathewayi WAL-18680</name>
    <dbReference type="NCBI Taxonomy" id="742737"/>
    <lineage>
        <taxon>Bacteria</taxon>
        <taxon>Bacillati</taxon>
        <taxon>Bacillota</taxon>
        <taxon>Clostridia</taxon>
        <taxon>Lachnospirales</taxon>
        <taxon>Lachnospiraceae</taxon>
        <taxon>Hungatella</taxon>
    </lineage>
</organism>
<keyword evidence="3" id="KW-1185">Reference proteome</keyword>
<accession>G5IKX2</accession>
<dbReference type="RefSeq" id="WP_006782141.1">
    <property type="nucleotide sequence ID" value="NZ_CP040506.1"/>
</dbReference>
<protein>
    <recommendedName>
        <fullName evidence="4">GLUG domain-containing protein</fullName>
    </recommendedName>
</protein>
<feature type="region of interest" description="Disordered" evidence="1">
    <location>
        <begin position="669"/>
        <end position="715"/>
    </location>
</feature>
<dbReference type="PATRIC" id="fig|742737.3.peg.4138"/>
<name>G5IKX2_9FIRM</name>
<feature type="compositionally biased region" description="Low complexity" evidence="1">
    <location>
        <begin position="253"/>
        <end position="277"/>
    </location>
</feature>
<dbReference type="PROSITE" id="PS51257">
    <property type="entry name" value="PROKAR_LIPOPROTEIN"/>
    <property type="match status" value="1"/>
</dbReference>
<reference evidence="2 3" key="1">
    <citation type="submission" date="2011-08" db="EMBL/GenBank/DDBJ databases">
        <title>The Genome Sequence of Clostridium hathewayi WAL-18680.</title>
        <authorList>
            <consortium name="The Broad Institute Genome Sequencing Platform"/>
            <person name="Earl A."/>
            <person name="Ward D."/>
            <person name="Feldgarden M."/>
            <person name="Gevers D."/>
            <person name="Finegold S.M."/>
            <person name="Summanen P.H."/>
            <person name="Molitoris D.R."/>
            <person name="Song M."/>
            <person name="Daigneault M."/>
            <person name="Allen-Vercoe E."/>
            <person name="Young S.K."/>
            <person name="Zeng Q."/>
            <person name="Gargeya S."/>
            <person name="Fitzgerald M."/>
            <person name="Haas B."/>
            <person name="Abouelleil A."/>
            <person name="Alvarado L."/>
            <person name="Arachchi H.M."/>
            <person name="Berlin A."/>
            <person name="Brown A."/>
            <person name="Chapman S.B."/>
            <person name="Chen Z."/>
            <person name="Dunbar C."/>
            <person name="Freedman E."/>
            <person name="Gearin G."/>
            <person name="Gellesch M."/>
            <person name="Goldberg J."/>
            <person name="Griggs A."/>
            <person name="Gujja S."/>
            <person name="Heiman D."/>
            <person name="Howarth C."/>
            <person name="Larson L."/>
            <person name="Lui A."/>
            <person name="MacDonald P.J.P."/>
            <person name="Montmayeur A."/>
            <person name="Murphy C."/>
            <person name="Neiman D."/>
            <person name="Pearson M."/>
            <person name="Priest M."/>
            <person name="Roberts A."/>
            <person name="Saif S."/>
            <person name="Shea T."/>
            <person name="Shenoy N."/>
            <person name="Sisk P."/>
            <person name="Stolte C."/>
            <person name="Sykes S."/>
            <person name="Wortman J."/>
            <person name="Nusbaum C."/>
            <person name="Birren B."/>
        </authorList>
    </citation>
    <scope>NUCLEOTIDE SEQUENCE [LARGE SCALE GENOMIC DNA]</scope>
    <source>
        <strain evidence="2 3">WAL-18680</strain>
    </source>
</reference>
<sequence>MSRFILHTKTKEKKYFTYLAAGIACILLIAAGCCALRGIGTARAKSRETVLIYTEEELEQYLLDKSSEEYNLNGRYRLEEDLELGWISGSIGTNVEPFTGSFDGNGHVISGLERPLFGVLNQATVENLFLSDVVIQHPFTYFDGECYVDGYGALAAYIVDSTVHNCGMGGEIYVATPSEAEYQTAKASPADAEELKGPGYEEVPKSQEESSPEGEAETEGTPGDGAGNNTEEVIQDDTGKEDGDGAGAEESESTQPETESLWETETSVTSQESEGVSADSSEGEENTQETQTAKEDETGQENQTAEETVQVETGQEETGQEEEIQTDSNTEAAVPMETVGYQPHERQSLTMKTYAVVDSQVAAAASASGAEQSAEIGPGVEPENPVPFISTPSDADPYDMTVSETVPLETTIFAATPFDANELENQIEYVGNPNGDMFILVTAERIAAGGLVAQTAGKTLISNSFSLVTAGSGVTEVDTYAGGFVGILGGETRAENSYASGLVESSGVTGGFAAVNEGTIEHCFSTMTIGENGVSRGAFIAEGDGNLSACAYDRQIACVGEQENQESESTVKGLNTIELIGTQSQMPGTWFTVENAYPQIEYFALHENNRIAVSSKVSAVALVLPEGVRLSDVLKTGELVLPSEIDGQEIRWEAEGKIRIDENNQVLPDENAAISGHEAPRVGSSLESKEEETDESMEKQNIEENPGSSEDSENTGLKLKASMENISKSFGLFTLSKAATYNSWKEVGDGLEEGLRPKQNAEGYYEIFNGAQLAWFACQVNAGQNTLNAKLMDDIDLYGYGVTTPVTPDINDALLWNPIGATEGNPYIGIFDGNSHFVSNLRVEGTNLSNQGFIGNFANPGIVKDFGVASGKVWATYDNVGAVIGNIIDNTAAGNGAQLLRCWNRVDVEGRKVVGGIAGMARNNNLLVEGCYNQGNIKATDRPSGILGQIDVGNNINIKDCYNTGTLTGTRQAGGIVAFLASSVDTVLIENCYNLGDISTADGSLGGINGWINSSKNVTMRNCYNKGMISGDNCAGGIAASVVTGENLLIEECYNEGDIVATGGRAGGIVAYDERMAGTTYKNCYNLGTITGSSNIGGIAGVLNQNNKGSNNKIINCFNAGTSSAGICGYSYGTVTNCYYVSNLSSNKGGGTIAQAQPVTAEQLQSWAAAFALNGQSLVQKDEADEEIGSWTYRPGSLYPEFYNPKDAATEKLAPAKDWEAIGQGIDTQLIGPFGSRIAKPGGNGSTESYKLGTAEELAWFAYHVNKTVGAGGSTASGFDADLISDIIFPIGAEYGGTASDPVPWASIKEYSGTFGAGNAKIYTISKLHMESADQAGLFGTVKGSANISKLGMIQSSITGHTAGGIAAEVAEHAVISRCFNKSAISAPGTGQFYIGGIAGKISGNGRIEDCYNMDATINGTAVGSVESCAGGIAGGIIGSAGRVWSSYSLDSTVSISGAAGKAKTGSIVGFTDTAGCIERCYAVTPGIGSDGANGTSLVSKAEMKEQAVTDSLNVSGETGTERLNQSRVWYTSLAGEMTKGFPTFEAPRQLSVELSPAETMEGSTGNLTAESDSLPAGTNVLFRGIRFENSGTTGYALNLMTKSSFTDAKFRSYGLNSAISNLVLMAGTVDLAEIKNQASLSEPKAQLAAFDKMTLYNAAAYLDRNDRTILVDVSHETTRYEIRVKIKAVTSKTLSLIISAGTTIELQPGINRRADSNDVVVTNGNDYPVAGKITAVEVMREQGKMELNPIAPNLSIDDSKRLEEAGVILGITGAKESSETVIGSKEYYYNPVAGEADTPWLSYQLGSKNTFRYRYFMKYSPLYLGEQAAFGYNIQYSAAIPSEDVPAGTAIVTGAEVGNGG</sequence>
<evidence type="ECO:0008006" key="4">
    <source>
        <dbReference type="Google" id="ProtNLM"/>
    </source>
</evidence>
<dbReference type="EMBL" id="ADLN01000115">
    <property type="protein sequence ID" value="EHI57908.1"/>
    <property type="molecule type" value="Genomic_DNA"/>
</dbReference>